<name>A0A812QGE5_9DINO</name>
<gene>
    <name evidence="1" type="ORF">SNEC2469_LOCUS10391</name>
</gene>
<comment type="caution">
    <text evidence="1">The sequence shown here is derived from an EMBL/GenBank/DDBJ whole genome shotgun (WGS) entry which is preliminary data.</text>
</comment>
<evidence type="ECO:0000313" key="1">
    <source>
        <dbReference type="EMBL" id="CAE7383800.1"/>
    </source>
</evidence>
<dbReference type="Proteomes" id="UP000601435">
    <property type="component" value="Unassembled WGS sequence"/>
</dbReference>
<sequence length="518" mass="53218">MTVSTETARSGPYAGNGVADTFAYEFRIQRDADLLVTQLDQVGVETALALGADYGVTGVDQPEGGDVVLAAPLPSGFQLVITRDVPATQEVDLENQGAFFAETIERAFDKLTMLAQQNKESDARTVTLPVVSQGVSTRLPGAVPDNVIGWNAAATALENKVPNTEAYIGAERKSWLDTQGQAYWAGTAGGTANALTLAPSPGVMAYAAGQVFRFLSGATANTGAATVAVSGQAAVALQLAGSGLSGGEIQAGRLYQIVYDGTAFQLDQSLSGSFAPLRGYISGLEMSNGVDTDHDLNVAVGVCTADDGSTSIRLTSALTDVPMDATFSEGAGGGMVAGDSLPTNGTVHLFLIDGSGKTPKLLGSSSAGSGLSPTLPSGFTVKRRIGSLATGSLANFVLFLQSGNSFRYVTSGADAPQIVDETRAVLTVAVPKQIETIAVFNASCKRASASVGILFSALDETDSAVAFPRISLATETANGVASGQFRIKTNTSGQIGVRSNAAPTEVYLSLTGWVDLSR</sequence>
<dbReference type="EMBL" id="CAJNJA010016586">
    <property type="protein sequence ID" value="CAE7383800.1"/>
    <property type="molecule type" value="Genomic_DNA"/>
</dbReference>
<accession>A0A812QGE5</accession>
<evidence type="ECO:0000313" key="2">
    <source>
        <dbReference type="Proteomes" id="UP000601435"/>
    </source>
</evidence>
<reference evidence="1" key="1">
    <citation type="submission" date="2021-02" db="EMBL/GenBank/DDBJ databases">
        <authorList>
            <person name="Dougan E. K."/>
            <person name="Rhodes N."/>
            <person name="Thang M."/>
            <person name="Chan C."/>
        </authorList>
    </citation>
    <scope>NUCLEOTIDE SEQUENCE</scope>
</reference>
<dbReference type="AlphaFoldDB" id="A0A812QGE5"/>
<keyword evidence="2" id="KW-1185">Reference proteome</keyword>
<proteinExistence type="predicted"/>
<organism evidence="1 2">
    <name type="scientific">Symbiodinium necroappetens</name>
    <dbReference type="NCBI Taxonomy" id="1628268"/>
    <lineage>
        <taxon>Eukaryota</taxon>
        <taxon>Sar</taxon>
        <taxon>Alveolata</taxon>
        <taxon>Dinophyceae</taxon>
        <taxon>Suessiales</taxon>
        <taxon>Symbiodiniaceae</taxon>
        <taxon>Symbiodinium</taxon>
    </lineage>
</organism>
<protein>
    <submittedName>
        <fullName evidence="1">Uncharacterized protein</fullName>
    </submittedName>
</protein>